<reference evidence="1 2" key="1">
    <citation type="submission" date="2014-08" db="EMBL/GenBank/DDBJ databases">
        <title>Complete genome sequence of Corynebacterium phocae M408/89/1(T)(=DSM 44612(T)), isolated from the common seal (Phoca vitulina).</title>
        <authorList>
            <person name="Ruckert C."/>
            <person name="Albersmeier A."/>
            <person name="Winkler A."/>
            <person name="Kalinowski J."/>
        </authorList>
    </citation>
    <scope>NUCLEOTIDE SEQUENCE [LARGE SCALE GENOMIC DNA]</scope>
    <source>
        <strain evidence="1 2">M408/89/1</strain>
    </source>
</reference>
<sequence length="315" mass="34187">MQVCFDYAPGHKAHHTLISLAKRQDAFADVADAAITAGRVTFRDAEGKVHERYLHDAPVAAAFQQLLAGTQPASPAIQWAPSFGLLAVGDHDAATEAGQRYFHVAKYPDCVPAPAPSRCGANSAGHRPFFVKQLHVFNRGLDGYETVEFLFREGRAFSFYSPTKGQVTGWGHDEQMLDHAVRTLRDSDMELRFWPVARDLAVIKGGGGMMLSLAESDAPCNLYEQRAAAGTRTAHGIQAEIPNSQAGGSPIPICVEDVGDNERSPMAGVHEYLAMLRKQWAEEAAAEAAAKAEERAKNAAMAKAVRDAFRKDRGE</sequence>
<evidence type="ECO:0000313" key="1">
    <source>
        <dbReference type="EMBL" id="APT92174.1"/>
    </source>
</evidence>
<protein>
    <submittedName>
        <fullName evidence="1">Uncharacterized protein</fullName>
    </submittedName>
</protein>
<dbReference type="EMBL" id="CP009249">
    <property type="protein sequence ID" value="APT92174.1"/>
    <property type="molecule type" value="Genomic_DNA"/>
</dbReference>
<evidence type="ECO:0000313" key="2">
    <source>
        <dbReference type="Proteomes" id="UP000185491"/>
    </source>
</evidence>
<dbReference type="Proteomes" id="UP000185491">
    <property type="component" value="Chromosome"/>
</dbReference>
<keyword evidence="2" id="KW-1185">Reference proteome</keyword>
<dbReference type="KEGG" id="cpho:CPHO_03920"/>
<accession>A0A1L7D242</accession>
<dbReference type="AlphaFoldDB" id="A0A1L7D242"/>
<name>A0A1L7D242_9CORY</name>
<gene>
    <name evidence="1" type="ORF">CPHO_03920</name>
</gene>
<proteinExistence type="predicted"/>
<organism evidence="1 2">
    <name type="scientific">Corynebacterium phocae</name>
    <dbReference type="NCBI Taxonomy" id="161895"/>
    <lineage>
        <taxon>Bacteria</taxon>
        <taxon>Bacillati</taxon>
        <taxon>Actinomycetota</taxon>
        <taxon>Actinomycetes</taxon>
        <taxon>Mycobacteriales</taxon>
        <taxon>Corynebacteriaceae</taxon>
        <taxon>Corynebacterium</taxon>
    </lineage>
</organism>